<sequence>MNAHPLPDIAVPVRRLVLIIGPIASGKSTLADTLADKLRSSGEAVAVVGLDTVAEMALPTLTDWSWAHEVHGQLVGAWLEKPIPTVIAEGPATPEEIEQIMRHVGPDVSVRKVLITARYETALARVIQDPTRGLSKDPEFLQRMYRRFEQTRPDIAHDVQFDTEELSSSDIAERVIDGLPKLG</sequence>
<protein>
    <submittedName>
        <fullName evidence="1">ATP-binding protein</fullName>
    </submittedName>
</protein>
<evidence type="ECO:0000313" key="1">
    <source>
        <dbReference type="EMBL" id="MCP8999592.1"/>
    </source>
</evidence>
<keyword evidence="1" id="KW-0067">ATP-binding</keyword>
<reference evidence="1 2" key="1">
    <citation type="submission" date="2022-06" db="EMBL/GenBank/DDBJ databases">
        <title>Pseudarthrobacter sp. strain RMG13 Genome sequencing and assembly.</title>
        <authorList>
            <person name="Kim I."/>
        </authorList>
    </citation>
    <scope>NUCLEOTIDE SEQUENCE [LARGE SCALE GENOMIC DNA]</scope>
    <source>
        <strain evidence="1 2">RMG13</strain>
    </source>
</reference>
<gene>
    <name evidence="1" type="ORF">NFC73_07585</name>
</gene>
<evidence type="ECO:0000313" key="2">
    <source>
        <dbReference type="Proteomes" id="UP001524318"/>
    </source>
</evidence>
<dbReference type="SUPFAM" id="SSF52540">
    <property type="entry name" value="P-loop containing nucleoside triphosphate hydrolases"/>
    <property type="match status" value="1"/>
</dbReference>
<dbReference type="InterPro" id="IPR027417">
    <property type="entry name" value="P-loop_NTPase"/>
</dbReference>
<keyword evidence="1" id="KW-0547">Nucleotide-binding</keyword>
<keyword evidence="2" id="KW-1185">Reference proteome</keyword>
<dbReference type="Proteomes" id="UP001524318">
    <property type="component" value="Unassembled WGS sequence"/>
</dbReference>
<dbReference type="GO" id="GO:0005524">
    <property type="term" value="F:ATP binding"/>
    <property type="evidence" value="ECO:0007669"/>
    <property type="project" value="UniProtKB-KW"/>
</dbReference>
<dbReference type="Pfam" id="PF13671">
    <property type="entry name" value="AAA_33"/>
    <property type="match status" value="1"/>
</dbReference>
<comment type="caution">
    <text evidence="1">The sequence shown here is derived from an EMBL/GenBank/DDBJ whole genome shotgun (WGS) entry which is preliminary data.</text>
</comment>
<dbReference type="RefSeq" id="WP_254749001.1">
    <property type="nucleotide sequence ID" value="NZ_JANCLV010000004.1"/>
</dbReference>
<proteinExistence type="predicted"/>
<name>A0ABT1LMC2_9MICC</name>
<organism evidence="1 2">
    <name type="scientific">Pseudarthrobacter humi</name>
    <dbReference type="NCBI Taxonomy" id="2952523"/>
    <lineage>
        <taxon>Bacteria</taxon>
        <taxon>Bacillati</taxon>
        <taxon>Actinomycetota</taxon>
        <taxon>Actinomycetes</taxon>
        <taxon>Micrococcales</taxon>
        <taxon>Micrococcaceae</taxon>
        <taxon>Pseudarthrobacter</taxon>
    </lineage>
</organism>
<accession>A0ABT1LMC2</accession>
<dbReference type="EMBL" id="JANCLV010000004">
    <property type="protein sequence ID" value="MCP8999592.1"/>
    <property type="molecule type" value="Genomic_DNA"/>
</dbReference>
<dbReference type="Gene3D" id="3.40.50.300">
    <property type="entry name" value="P-loop containing nucleotide triphosphate hydrolases"/>
    <property type="match status" value="1"/>
</dbReference>